<dbReference type="Proteomes" id="UP000051913">
    <property type="component" value="Unassembled WGS sequence"/>
</dbReference>
<sequence>MTNHGPVEPRKLRIGFRTSIVTLFVAVVLFVGLTLVYLSFSRVSLITQTAASTFIAKVAQLGAGRIDSKFSTVRDSLDILAGLPSIQSAEIEDNSRLYGLMASMLRNNPQIFNLYVGYEDGSFLEMDVIDRARPAFRASLGVDEDAAFRVVIISRTGNAPSSPVTLFLSENLIQVAEIKGPTGYDPRQRPWYVEAFKDEKTLLTGPYVFFATGQPGYTLRTVLKEGRRGVVAADLLLNRLEEMLSDQKLGNSGLAFLFNDSGRIVGHPEMSRLMEEIPERGDELPRMSAIKPPGVLQAVGAWRKGGASQQFFADEAGRAYVAAFHGIETAGNANIKLAVIAPLDEFFAKIISERTGLFALALGFVLGMLPLAIWLGSMLARSLRNLAQQTDELQHFQLADRPRLHSAIDEIDELGRSVFAMRTVIRNFSSFVPRPIVRQLIESGASIELGGTRREITVLFTDVADFTAKTEKADPSEVMIFTSRYFAALSETIMKHHGTIDKFIGDAVMAFWNAPDDDPDHVVHACEAVLACVKRNNELNDEFRKTGWPAYGTRFGLHVGDAVVGNVGSSDRMNYTALGANINLAARLEGLNKNYGTRVLVSAAVKERVEGRFAFRSVDEIKPKGFAEAVRIFELRGETDGSAEDAFCQRWEIVYAAIWQDRPAAALVWITDFLAQYPGDGIAQYHAERLRTELQGTHLVSAGAMR</sequence>
<dbReference type="InterPro" id="IPR029787">
    <property type="entry name" value="Nucleotide_cyclase"/>
</dbReference>
<dbReference type="SUPFAM" id="SSF103190">
    <property type="entry name" value="Sensory domain-like"/>
    <property type="match status" value="1"/>
</dbReference>
<dbReference type="InterPro" id="IPR033479">
    <property type="entry name" value="dCache_1"/>
</dbReference>
<dbReference type="Gene3D" id="6.10.340.10">
    <property type="match status" value="1"/>
</dbReference>
<dbReference type="Pfam" id="PF00211">
    <property type="entry name" value="Guanylate_cyc"/>
    <property type="match status" value="1"/>
</dbReference>
<keyword evidence="5 6" id="KW-0472">Membrane</keyword>
<keyword evidence="4 6" id="KW-1133">Transmembrane helix</keyword>
<dbReference type="SMART" id="SM00044">
    <property type="entry name" value="CYCc"/>
    <property type="match status" value="1"/>
</dbReference>
<feature type="domain" description="Guanylate cyclase" evidence="7">
    <location>
        <begin position="457"/>
        <end position="589"/>
    </location>
</feature>
<feature type="transmembrane region" description="Helical" evidence="6">
    <location>
        <begin position="356"/>
        <end position="376"/>
    </location>
</feature>
<dbReference type="CDD" id="cd12912">
    <property type="entry name" value="PDC2_MCP_like"/>
    <property type="match status" value="1"/>
</dbReference>
<keyword evidence="3 6" id="KW-0812">Transmembrane</keyword>
<dbReference type="GO" id="GO:0006171">
    <property type="term" value="P:cAMP biosynthetic process"/>
    <property type="evidence" value="ECO:0007669"/>
    <property type="project" value="TreeGrafter"/>
</dbReference>
<protein>
    <submittedName>
        <fullName evidence="9">Adenylate cyclase</fullName>
    </submittedName>
</protein>
<dbReference type="SUPFAM" id="SSF55073">
    <property type="entry name" value="Nucleotide cyclase"/>
    <property type="match status" value="1"/>
</dbReference>
<dbReference type="InterPro" id="IPR050697">
    <property type="entry name" value="Adenylyl/Guanylyl_Cyclase_3/4"/>
</dbReference>
<accession>A0A0R3LE84</accession>
<evidence type="ECO:0000259" key="8">
    <source>
        <dbReference type="PROSITE" id="PS50885"/>
    </source>
</evidence>
<organism evidence="9 10">
    <name type="scientific">Bradyrhizobium valentinum</name>
    <dbReference type="NCBI Taxonomy" id="1518501"/>
    <lineage>
        <taxon>Bacteria</taxon>
        <taxon>Pseudomonadati</taxon>
        <taxon>Pseudomonadota</taxon>
        <taxon>Alphaproteobacteria</taxon>
        <taxon>Hyphomicrobiales</taxon>
        <taxon>Nitrobacteraceae</taxon>
        <taxon>Bradyrhizobium</taxon>
    </lineage>
</organism>
<dbReference type="OrthoDB" id="9789782at2"/>
<dbReference type="PROSITE" id="PS50885">
    <property type="entry name" value="HAMP"/>
    <property type="match status" value="1"/>
</dbReference>
<gene>
    <name evidence="9" type="ORF">CP49_22695</name>
</gene>
<feature type="transmembrane region" description="Helical" evidence="6">
    <location>
        <begin position="20"/>
        <end position="40"/>
    </location>
</feature>
<dbReference type="PANTHER" id="PTHR43081">
    <property type="entry name" value="ADENYLATE CYCLASE, TERMINAL-DIFFERENTIATION SPECIFIC-RELATED"/>
    <property type="match status" value="1"/>
</dbReference>
<dbReference type="AlphaFoldDB" id="A0A0R3LE84"/>
<dbReference type="CDD" id="cd07302">
    <property type="entry name" value="CHD"/>
    <property type="match status" value="1"/>
</dbReference>
<evidence type="ECO:0000256" key="2">
    <source>
        <dbReference type="ARBA" id="ARBA00022475"/>
    </source>
</evidence>
<name>A0A0R3LE84_9BRAD</name>
<comment type="caution">
    <text evidence="9">The sequence shown here is derived from an EMBL/GenBank/DDBJ whole genome shotgun (WGS) entry which is preliminary data.</text>
</comment>
<keyword evidence="10" id="KW-1185">Reference proteome</keyword>
<dbReference type="PROSITE" id="PS50125">
    <property type="entry name" value="GUANYLATE_CYCLASE_2"/>
    <property type="match status" value="1"/>
</dbReference>
<evidence type="ECO:0000256" key="1">
    <source>
        <dbReference type="ARBA" id="ARBA00004651"/>
    </source>
</evidence>
<evidence type="ECO:0000313" key="10">
    <source>
        <dbReference type="Proteomes" id="UP000051913"/>
    </source>
</evidence>
<dbReference type="Gene3D" id="3.30.450.20">
    <property type="entry name" value="PAS domain"/>
    <property type="match status" value="2"/>
</dbReference>
<evidence type="ECO:0000256" key="5">
    <source>
        <dbReference type="ARBA" id="ARBA00023136"/>
    </source>
</evidence>
<comment type="subcellular location">
    <subcellularLocation>
        <location evidence="1">Cell membrane</location>
        <topology evidence="1">Multi-pass membrane protein</topology>
    </subcellularLocation>
</comment>
<evidence type="ECO:0000256" key="3">
    <source>
        <dbReference type="ARBA" id="ARBA00022692"/>
    </source>
</evidence>
<reference evidence="9 10" key="1">
    <citation type="submission" date="2014-03" db="EMBL/GenBank/DDBJ databases">
        <title>Bradyrhizobium valentinum sp. nov., isolated from effective nodules of Lupinus mariae-josephae, a lupine endemic of basic-lime soils in Eastern Spain.</title>
        <authorList>
            <person name="Duran D."/>
            <person name="Rey L."/>
            <person name="Navarro A."/>
            <person name="Busquets A."/>
            <person name="Imperial J."/>
            <person name="Ruiz-Argueso T."/>
        </authorList>
    </citation>
    <scope>NUCLEOTIDE SEQUENCE [LARGE SCALE GENOMIC DNA]</scope>
    <source>
        <strain evidence="9 10">LmjM3</strain>
    </source>
</reference>
<dbReference type="GO" id="GO:0035556">
    <property type="term" value="P:intracellular signal transduction"/>
    <property type="evidence" value="ECO:0007669"/>
    <property type="project" value="InterPro"/>
</dbReference>
<dbReference type="EMBL" id="LLXX01000130">
    <property type="protein sequence ID" value="KRR04159.1"/>
    <property type="molecule type" value="Genomic_DNA"/>
</dbReference>
<evidence type="ECO:0000256" key="4">
    <source>
        <dbReference type="ARBA" id="ARBA00022989"/>
    </source>
</evidence>
<dbReference type="InterPro" id="IPR029151">
    <property type="entry name" value="Sensor-like_sf"/>
</dbReference>
<dbReference type="Pfam" id="PF02743">
    <property type="entry name" value="dCache_1"/>
    <property type="match status" value="1"/>
</dbReference>
<dbReference type="Gene3D" id="3.30.70.1230">
    <property type="entry name" value="Nucleotide cyclase"/>
    <property type="match status" value="1"/>
</dbReference>
<dbReference type="GO" id="GO:0004016">
    <property type="term" value="F:adenylate cyclase activity"/>
    <property type="evidence" value="ECO:0007669"/>
    <property type="project" value="UniProtKB-ARBA"/>
</dbReference>
<evidence type="ECO:0000256" key="6">
    <source>
        <dbReference type="SAM" id="Phobius"/>
    </source>
</evidence>
<feature type="domain" description="HAMP" evidence="8">
    <location>
        <begin position="377"/>
        <end position="430"/>
    </location>
</feature>
<dbReference type="InterPro" id="IPR003660">
    <property type="entry name" value="HAMP_dom"/>
</dbReference>
<keyword evidence="2" id="KW-1003">Cell membrane</keyword>
<dbReference type="STRING" id="1518501.CQ10_03260"/>
<proteinExistence type="predicted"/>
<dbReference type="RefSeq" id="WP_057852394.1">
    <property type="nucleotide sequence ID" value="NZ_LLXX01000130.1"/>
</dbReference>
<evidence type="ECO:0000313" key="9">
    <source>
        <dbReference type="EMBL" id="KRR04159.1"/>
    </source>
</evidence>
<dbReference type="GO" id="GO:0005886">
    <property type="term" value="C:plasma membrane"/>
    <property type="evidence" value="ECO:0007669"/>
    <property type="project" value="UniProtKB-SubCell"/>
</dbReference>
<evidence type="ECO:0000259" key="7">
    <source>
        <dbReference type="PROSITE" id="PS50125"/>
    </source>
</evidence>
<dbReference type="PANTHER" id="PTHR43081:SF1">
    <property type="entry name" value="ADENYLATE CYCLASE, TERMINAL-DIFFERENTIATION SPECIFIC"/>
    <property type="match status" value="1"/>
</dbReference>
<dbReference type="InterPro" id="IPR001054">
    <property type="entry name" value="A/G_cyclase"/>
</dbReference>